<comment type="caution">
    <text evidence="7">The sequence shown here is derived from an EMBL/GenBank/DDBJ whole genome shotgun (WGS) entry which is preliminary data.</text>
</comment>
<evidence type="ECO:0000313" key="7">
    <source>
        <dbReference type="EMBL" id="TFD99066.1"/>
    </source>
</evidence>
<dbReference type="InterPro" id="IPR011123">
    <property type="entry name" value="Y_Y_Y"/>
</dbReference>
<dbReference type="InterPro" id="IPR018060">
    <property type="entry name" value="HTH_AraC"/>
</dbReference>
<dbReference type="PROSITE" id="PS01124">
    <property type="entry name" value="HTH_ARAC_FAMILY_2"/>
    <property type="match status" value="1"/>
</dbReference>
<dbReference type="InterPro" id="IPR009057">
    <property type="entry name" value="Homeodomain-like_sf"/>
</dbReference>
<dbReference type="RefSeq" id="WP_134435443.1">
    <property type="nucleotide sequence ID" value="NZ_SOML01000001.1"/>
</dbReference>
<dbReference type="PROSITE" id="PS00041">
    <property type="entry name" value="HTH_ARAC_FAMILY_1"/>
    <property type="match status" value="1"/>
</dbReference>
<keyword evidence="5" id="KW-1133">Transmembrane helix</keyword>
<dbReference type="InterPro" id="IPR020449">
    <property type="entry name" value="Tscrpt_reg_AraC-type_HTH"/>
</dbReference>
<evidence type="ECO:0000256" key="1">
    <source>
        <dbReference type="ARBA" id="ARBA00022553"/>
    </source>
</evidence>
<dbReference type="SMART" id="SM00342">
    <property type="entry name" value="HTH_ARAC"/>
    <property type="match status" value="1"/>
</dbReference>
<evidence type="ECO:0000313" key="8">
    <source>
        <dbReference type="Proteomes" id="UP000297861"/>
    </source>
</evidence>
<keyword evidence="4" id="KW-0804">Transcription</keyword>
<dbReference type="PANTHER" id="PTHR43547:SF2">
    <property type="entry name" value="HYBRID SIGNAL TRANSDUCTION HISTIDINE KINASE C"/>
    <property type="match status" value="1"/>
</dbReference>
<dbReference type="InterPro" id="IPR011110">
    <property type="entry name" value="Reg_prop"/>
</dbReference>
<evidence type="ECO:0000256" key="3">
    <source>
        <dbReference type="ARBA" id="ARBA00023125"/>
    </source>
</evidence>
<evidence type="ECO:0000256" key="5">
    <source>
        <dbReference type="SAM" id="Phobius"/>
    </source>
</evidence>
<dbReference type="InterPro" id="IPR018062">
    <property type="entry name" value="HTH_AraC-typ_CS"/>
</dbReference>
<dbReference type="SUPFAM" id="SSF46689">
    <property type="entry name" value="Homeodomain-like"/>
    <property type="match status" value="1"/>
</dbReference>
<dbReference type="SUPFAM" id="SSF63829">
    <property type="entry name" value="Calcium-dependent phosphotriesterase"/>
    <property type="match status" value="2"/>
</dbReference>
<dbReference type="PANTHER" id="PTHR43547">
    <property type="entry name" value="TWO-COMPONENT HISTIDINE KINASE"/>
    <property type="match status" value="1"/>
</dbReference>
<name>A0A4Y8LEY0_9BACT</name>
<dbReference type="PRINTS" id="PR00032">
    <property type="entry name" value="HTHARAC"/>
</dbReference>
<reference evidence="7 8" key="1">
    <citation type="submission" date="2019-03" db="EMBL/GenBank/DDBJ databases">
        <title>San Antonio Military Medical Center submission to MRSN (WRAIR), pending publication.</title>
        <authorList>
            <person name="Blyth D.M."/>
            <person name="Mccarthy S.L."/>
            <person name="Schall S.E."/>
            <person name="Stam J.A."/>
            <person name="Ong A.C."/>
            <person name="Mcgann P.T."/>
        </authorList>
    </citation>
    <scope>NUCLEOTIDE SEQUENCE [LARGE SCALE GENOMIC DNA]</scope>
    <source>
        <strain evidence="7 8">MRSN571793</strain>
    </source>
</reference>
<dbReference type="GO" id="GO:0003700">
    <property type="term" value="F:DNA-binding transcription factor activity"/>
    <property type="evidence" value="ECO:0007669"/>
    <property type="project" value="InterPro"/>
</dbReference>
<dbReference type="InterPro" id="IPR015943">
    <property type="entry name" value="WD40/YVTN_repeat-like_dom_sf"/>
</dbReference>
<dbReference type="Gene3D" id="2.60.40.10">
    <property type="entry name" value="Immunoglobulins"/>
    <property type="match status" value="1"/>
</dbReference>
<feature type="transmembrane region" description="Helical" evidence="5">
    <location>
        <begin position="766"/>
        <end position="787"/>
    </location>
</feature>
<keyword evidence="3" id="KW-0238">DNA-binding</keyword>
<keyword evidence="1" id="KW-0597">Phosphoprotein</keyword>
<protein>
    <submittedName>
        <fullName evidence="7">Helix-turn-helix domain-containing protein</fullName>
    </submittedName>
</protein>
<dbReference type="Proteomes" id="UP000297861">
    <property type="component" value="Unassembled WGS sequence"/>
</dbReference>
<sequence length="921" mass="106742">MKFKHLIVTYFIFYSLFAFGQRIMDFPQLKKLPIYSVHRVFQDKEGYVWYGTSDGLCRDDGYNIHVFRSDFLTPNVMQSNLIWTIAEDNQNRIWYGTDKGAYILDKSTYIIHLLDYPNIIKNEKIITINSTSNGCMWVSTYKNLYKYLPDGKFDTFFNINIGNQRIEYFYEDADQNIWICIGNIGLCKLNRESKKIEVYSSAKGSVENFIIQDQSKKYYWVGTWGNGIARFNPNTRKDSMYVYQSATQKENDNRILSLIQDKVNNNIWAITYSSLLSFSINKKNMLEQVSTSHFLSQENKMLAEVISDKDKNLWISAYDQNSFILNLQDKIIKEYNLPSLRKRINGNPAIVSICKDEDNLLWISQDRYGLCLYSADSDLLIHYNDCSGTRNQALMIIPYIIKSKEKGKIWAMSEENCIYEIERINLSMNLRKTIDLRNITDKPGKLRTIYEDSFGNLWIGSTTGLYIYKASKQALEIVKEITGAVSGITETIDGSIWVCVNKKGVYKVTKDNKHDFYPNENDLFCIDATSDGKLWIGTYSGGVLLLDPTEKGIYKDYTQTCGMNGDIVETIIVDDLNHVWILTNQNVKEFNPRNNAYRNYSANGKSFLLNRFLPRSAFKDNNTIYFGGIPGFISLKSDNKLESIPKSPKTDITDITVGDKSLFFDTHISQTSNMSIDISPNSYNIKIDFSTLNYWNTSQIRYAYQLEGVDKEWIYISDGKNSAFYNRLSKGTYTFRVKATDENGLWSNDITEITINRLPAIYETTWAYIFYLLLVISTCWFILYRYMRRVKFESKKKYEVEINQLKDQLELLSPDIQFVQEVQSLIETNLSNSSFDVSSLADSLHTSRSTLTRRIKAVTGQTPLEFIRDIKMKYACQMLKQTDHSISDIATLLGYNDNKYFASIFKDVYNMTPSEYRKTNK</sequence>
<dbReference type="OrthoDB" id="1116352at2"/>
<keyword evidence="5" id="KW-0472">Membrane</keyword>
<dbReference type="Gene3D" id="2.130.10.10">
    <property type="entry name" value="YVTN repeat-like/Quinoprotein amine dehydrogenase"/>
    <property type="match status" value="2"/>
</dbReference>
<dbReference type="Pfam" id="PF12833">
    <property type="entry name" value="HTH_18"/>
    <property type="match status" value="1"/>
</dbReference>
<dbReference type="InterPro" id="IPR013783">
    <property type="entry name" value="Ig-like_fold"/>
</dbReference>
<gene>
    <name evidence="7" type="ORF">E2605_03000</name>
</gene>
<keyword evidence="8" id="KW-1185">Reference proteome</keyword>
<dbReference type="AlphaFoldDB" id="A0A4Y8LEY0"/>
<organism evidence="7 8">
    <name type="scientific">Dysgonomonas capnocytophagoides</name>
    <dbReference type="NCBI Taxonomy" id="45254"/>
    <lineage>
        <taxon>Bacteria</taxon>
        <taxon>Pseudomonadati</taxon>
        <taxon>Bacteroidota</taxon>
        <taxon>Bacteroidia</taxon>
        <taxon>Bacteroidales</taxon>
        <taxon>Dysgonomonadaceae</taxon>
        <taxon>Dysgonomonas</taxon>
    </lineage>
</organism>
<dbReference type="GO" id="GO:0043565">
    <property type="term" value="F:sequence-specific DNA binding"/>
    <property type="evidence" value="ECO:0007669"/>
    <property type="project" value="InterPro"/>
</dbReference>
<dbReference type="Pfam" id="PF07495">
    <property type="entry name" value="Y_Y_Y"/>
    <property type="match status" value="1"/>
</dbReference>
<evidence type="ECO:0000259" key="6">
    <source>
        <dbReference type="PROSITE" id="PS01124"/>
    </source>
</evidence>
<evidence type="ECO:0000256" key="2">
    <source>
        <dbReference type="ARBA" id="ARBA00023015"/>
    </source>
</evidence>
<dbReference type="EMBL" id="SOML01000001">
    <property type="protein sequence ID" value="TFD99066.1"/>
    <property type="molecule type" value="Genomic_DNA"/>
</dbReference>
<dbReference type="Gene3D" id="1.10.10.60">
    <property type="entry name" value="Homeodomain-like"/>
    <property type="match status" value="2"/>
</dbReference>
<feature type="domain" description="HTH araC/xylS-type" evidence="6">
    <location>
        <begin position="820"/>
        <end position="919"/>
    </location>
</feature>
<dbReference type="GO" id="GO:0000155">
    <property type="term" value="F:phosphorelay sensor kinase activity"/>
    <property type="evidence" value="ECO:0007669"/>
    <property type="project" value="TreeGrafter"/>
</dbReference>
<accession>A0A4Y8LEY0</accession>
<proteinExistence type="predicted"/>
<evidence type="ECO:0000256" key="4">
    <source>
        <dbReference type="ARBA" id="ARBA00023163"/>
    </source>
</evidence>
<dbReference type="Pfam" id="PF07494">
    <property type="entry name" value="Reg_prop"/>
    <property type="match status" value="2"/>
</dbReference>
<keyword evidence="5" id="KW-0812">Transmembrane</keyword>
<keyword evidence="2" id="KW-0805">Transcription regulation</keyword>